<name>A0A1Q9BX12_SYMMI</name>
<dbReference type="EMBL" id="LSRX01002661">
    <property type="protein sequence ID" value="OLP75238.1"/>
    <property type="molecule type" value="Genomic_DNA"/>
</dbReference>
<sequence length="102" mass="10604">MVGASARADEAPALGGVTGTGIGGGGADTGELSISGFGELITSGSSGSKAAAAFWFSYTYHFTYSYTCFYLWVRRRACALKPVSPHLFNSSFGLTNLDAEDC</sequence>
<feature type="compositionally biased region" description="Gly residues" evidence="1">
    <location>
        <begin position="16"/>
        <end position="25"/>
    </location>
</feature>
<evidence type="ECO:0000256" key="1">
    <source>
        <dbReference type="SAM" id="MobiDB-lite"/>
    </source>
</evidence>
<feature type="region of interest" description="Disordered" evidence="1">
    <location>
        <begin position="1"/>
        <end position="25"/>
    </location>
</feature>
<dbReference type="AlphaFoldDB" id="A0A1Q9BX12"/>
<protein>
    <submittedName>
        <fullName evidence="2">Uncharacterized protein</fullName>
    </submittedName>
</protein>
<comment type="caution">
    <text evidence="2">The sequence shown here is derived from an EMBL/GenBank/DDBJ whole genome shotgun (WGS) entry which is preliminary data.</text>
</comment>
<dbReference type="Proteomes" id="UP000186817">
    <property type="component" value="Unassembled WGS sequence"/>
</dbReference>
<evidence type="ECO:0000313" key="3">
    <source>
        <dbReference type="Proteomes" id="UP000186817"/>
    </source>
</evidence>
<accession>A0A1Q9BX12</accession>
<keyword evidence="3" id="KW-1185">Reference proteome</keyword>
<proteinExistence type="predicted"/>
<organism evidence="2 3">
    <name type="scientific">Symbiodinium microadriaticum</name>
    <name type="common">Dinoflagellate</name>
    <name type="synonym">Zooxanthella microadriatica</name>
    <dbReference type="NCBI Taxonomy" id="2951"/>
    <lineage>
        <taxon>Eukaryota</taxon>
        <taxon>Sar</taxon>
        <taxon>Alveolata</taxon>
        <taxon>Dinophyceae</taxon>
        <taxon>Suessiales</taxon>
        <taxon>Symbiodiniaceae</taxon>
        <taxon>Symbiodinium</taxon>
    </lineage>
</organism>
<evidence type="ECO:0000313" key="2">
    <source>
        <dbReference type="EMBL" id="OLP75238.1"/>
    </source>
</evidence>
<gene>
    <name evidence="2" type="ORF">AK812_SmicGene44999</name>
</gene>
<reference evidence="2 3" key="1">
    <citation type="submission" date="2016-02" db="EMBL/GenBank/DDBJ databases">
        <title>Genome analysis of coral dinoflagellate symbionts highlights evolutionary adaptations to a symbiotic lifestyle.</title>
        <authorList>
            <person name="Aranda M."/>
            <person name="Li Y."/>
            <person name="Liew Y.J."/>
            <person name="Baumgarten S."/>
            <person name="Simakov O."/>
            <person name="Wilson M."/>
            <person name="Piel J."/>
            <person name="Ashoor H."/>
            <person name="Bougouffa S."/>
            <person name="Bajic V.B."/>
            <person name="Ryu T."/>
            <person name="Ravasi T."/>
            <person name="Bayer T."/>
            <person name="Micklem G."/>
            <person name="Kim H."/>
            <person name="Bhak J."/>
            <person name="Lajeunesse T.C."/>
            <person name="Voolstra C.R."/>
        </authorList>
    </citation>
    <scope>NUCLEOTIDE SEQUENCE [LARGE SCALE GENOMIC DNA]</scope>
    <source>
        <strain evidence="2 3">CCMP2467</strain>
    </source>
</reference>